<evidence type="ECO:0000256" key="2">
    <source>
        <dbReference type="ARBA" id="ARBA00006829"/>
    </source>
</evidence>
<feature type="transmembrane region" description="Helical" evidence="7">
    <location>
        <begin position="436"/>
        <end position="458"/>
    </location>
</feature>
<comment type="similarity">
    <text evidence="2">Belongs to the major facilitator superfamily. Vesicular transporter family.</text>
</comment>
<dbReference type="InterPro" id="IPR050930">
    <property type="entry name" value="MFS_Vesicular_Transporter"/>
</dbReference>
<evidence type="ECO:0000313" key="9">
    <source>
        <dbReference type="EMBL" id="OQD91764.1"/>
    </source>
</evidence>
<dbReference type="STRING" id="60172.A0A1V6QRC7"/>
<name>A0A1V6QRC7_9EURO</name>
<feature type="transmembrane region" description="Helical" evidence="7">
    <location>
        <begin position="20"/>
        <end position="39"/>
    </location>
</feature>
<reference evidence="10" key="1">
    <citation type="journal article" date="2017" name="Nat. Microbiol.">
        <title>Global analysis of biosynthetic gene clusters reveals vast potential of secondary metabolite production in Penicillium species.</title>
        <authorList>
            <person name="Nielsen J.C."/>
            <person name="Grijseels S."/>
            <person name="Prigent S."/>
            <person name="Ji B."/>
            <person name="Dainat J."/>
            <person name="Nielsen K.F."/>
            <person name="Frisvad J.C."/>
            <person name="Workman M."/>
            <person name="Nielsen J."/>
        </authorList>
    </citation>
    <scope>NUCLEOTIDE SEQUENCE [LARGE SCALE GENOMIC DNA]</scope>
    <source>
        <strain evidence="10">IBT 29525</strain>
    </source>
</reference>
<comment type="caution">
    <text evidence="9">The sequence shown here is derived from an EMBL/GenBank/DDBJ whole genome shotgun (WGS) entry which is preliminary data.</text>
</comment>
<feature type="transmembrane region" description="Helical" evidence="7">
    <location>
        <begin position="408"/>
        <end position="430"/>
    </location>
</feature>
<dbReference type="GO" id="GO:0016020">
    <property type="term" value="C:membrane"/>
    <property type="evidence" value="ECO:0007669"/>
    <property type="project" value="UniProtKB-SubCell"/>
</dbReference>
<feature type="transmembrane region" description="Helical" evidence="7">
    <location>
        <begin position="151"/>
        <end position="173"/>
    </location>
</feature>
<dbReference type="PROSITE" id="PS50850">
    <property type="entry name" value="MFS"/>
    <property type="match status" value="1"/>
</dbReference>
<evidence type="ECO:0000313" key="10">
    <source>
        <dbReference type="Proteomes" id="UP000191612"/>
    </source>
</evidence>
<feature type="transmembrane region" description="Helical" evidence="7">
    <location>
        <begin position="322"/>
        <end position="341"/>
    </location>
</feature>
<dbReference type="InterPro" id="IPR020846">
    <property type="entry name" value="MFS_dom"/>
</dbReference>
<evidence type="ECO:0000256" key="1">
    <source>
        <dbReference type="ARBA" id="ARBA00004141"/>
    </source>
</evidence>
<feature type="transmembrane region" description="Helical" evidence="7">
    <location>
        <begin position="260"/>
        <end position="277"/>
    </location>
</feature>
<evidence type="ECO:0000259" key="8">
    <source>
        <dbReference type="PROSITE" id="PS50850"/>
    </source>
</evidence>
<gene>
    <name evidence="9" type="ORF">PENSOL_c049G05341</name>
</gene>
<keyword evidence="10" id="KW-1185">Reference proteome</keyword>
<dbReference type="Pfam" id="PF07690">
    <property type="entry name" value="MFS_1"/>
    <property type="match status" value="1"/>
</dbReference>
<feature type="transmembrane region" description="Helical" evidence="7">
    <location>
        <begin position="361"/>
        <end position="387"/>
    </location>
</feature>
<feature type="transmembrane region" description="Helical" evidence="7">
    <location>
        <begin position="59"/>
        <end position="79"/>
    </location>
</feature>
<evidence type="ECO:0000256" key="6">
    <source>
        <dbReference type="ARBA" id="ARBA00023136"/>
    </source>
</evidence>
<dbReference type="Proteomes" id="UP000191612">
    <property type="component" value="Unassembled WGS sequence"/>
</dbReference>
<feature type="transmembrane region" description="Helical" evidence="7">
    <location>
        <begin position="289"/>
        <end position="310"/>
    </location>
</feature>
<dbReference type="PANTHER" id="PTHR23506">
    <property type="entry name" value="GH10249P"/>
    <property type="match status" value="1"/>
</dbReference>
<evidence type="ECO:0000256" key="5">
    <source>
        <dbReference type="ARBA" id="ARBA00022989"/>
    </source>
</evidence>
<dbReference type="PRINTS" id="PR01035">
    <property type="entry name" value="TCRTETA"/>
</dbReference>
<keyword evidence="4 7" id="KW-0812">Transmembrane</keyword>
<organism evidence="9 10">
    <name type="scientific">Penicillium solitum</name>
    <dbReference type="NCBI Taxonomy" id="60172"/>
    <lineage>
        <taxon>Eukaryota</taxon>
        <taxon>Fungi</taxon>
        <taxon>Dikarya</taxon>
        <taxon>Ascomycota</taxon>
        <taxon>Pezizomycotina</taxon>
        <taxon>Eurotiomycetes</taxon>
        <taxon>Eurotiomycetidae</taxon>
        <taxon>Eurotiales</taxon>
        <taxon>Aspergillaceae</taxon>
        <taxon>Penicillium</taxon>
    </lineage>
</organism>
<feature type="transmembrane region" description="Helical" evidence="7">
    <location>
        <begin position="121"/>
        <end position="139"/>
    </location>
</feature>
<evidence type="ECO:0000256" key="7">
    <source>
        <dbReference type="SAM" id="Phobius"/>
    </source>
</evidence>
<dbReference type="Gene3D" id="1.20.1250.20">
    <property type="entry name" value="MFS general substrate transporter like domains"/>
    <property type="match status" value="2"/>
</dbReference>
<dbReference type="InterPro" id="IPR001958">
    <property type="entry name" value="Tet-R_TetA/multi-R_MdtG-like"/>
</dbReference>
<dbReference type="PANTHER" id="PTHR23506:SF35">
    <property type="entry name" value="MAJOR FACILITATOR SUPERFAMILY (MFS) PROFILE DOMAIN-CONTAINING PROTEIN-RELATED"/>
    <property type="match status" value="1"/>
</dbReference>
<dbReference type="InterPro" id="IPR036259">
    <property type="entry name" value="MFS_trans_sf"/>
</dbReference>
<keyword evidence="3" id="KW-0813">Transport</keyword>
<sequence length="471" mass="51458">MKSAQAQPFGHQWRSSKSFIVFTVTLALFAETFLYGFLVPILPHMLEVRLGIDPSETQSYITTLLTIHGFLSIVSAPIIGHFADKTPHRKIPLMIGLGACLIGTILIALTPNLFMLFVGRYLQAIGGSATWVVGYAMLLDCTDTKNMGKRIGLSMSFITAGIISGPAVSGVLLGLVGYWATWSVPMVILVLDIIARLLMIDSRELPSKEPNEMPSNTNTESNETTALLQNQTPKQDTEPLTPTASSPLGFYRIMLTDGRVLVALLNTIMFSAITAGFNNTLPLHLREVFGWGSMETSLMFFCLQAPSFFFSTLNGMMRDRYGVRYPAAIGWALLAPLLWLLGVPGDERFPWAGSDVGGKNIFIGTMLALGTVYIFIRGGGSFQFNMVAKNMQAQNPQIFGPYGGSSRVFAIIEMCFGAGMMVGPMFTGPITEKAGYYYMTLTLAIICLVLSGLTLKYFEDTQPKKRSSSLA</sequence>
<evidence type="ECO:0000256" key="3">
    <source>
        <dbReference type="ARBA" id="ARBA00022448"/>
    </source>
</evidence>
<proteinExistence type="inferred from homology"/>
<dbReference type="GO" id="GO:0022857">
    <property type="term" value="F:transmembrane transporter activity"/>
    <property type="evidence" value="ECO:0007669"/>
    <property type="project" value="InterPro"/>
</dbReference>
<protein>
    <recommendedName>
        <fullName evidence="8">Major facilitator superfamily (MFS) profile domain-containing protein</fullName>
    </recommendedName>
</protein>
<dbReference type="EMBL" id="MDYO01000049">
    <property type="protein sequence ID" value="OQD91764.1"/>
    <property type="molecule type" value="Genomic_DNA"/>
</dbReference>
<comment type="subcellular location">
    <subcellularLocation>
        <location evidence="1">Membrane</location>
        <topology evidence="1">Multi-pass membrane protein</topology>
    </subcellularLocation>
</comment>
<dbReference type="InterPro" id="IPR011701">
    <property type="entry name" value="MFS"/>
</dbReference>
<dbReference type="AlphaFoldDB" id="A0A1V6QRC7"/>
<feature type="domain" description="Major facilitator superfamily (MFS) profile" evidence="8">
    <location>
        <begin position="20"/>
        <end position="462"/>
    </location>
</feature>
<feature type="transmembrane region" description="Helical" evidence="7">
    <location>
        <begin position="179"/>
        <end position="199"/>
    </location>
</feature>
<dbReference type="SUPFAM" id="SSF103473">
    <property type="entry name" value="MFS general substrate transporter"/>
    <property type="match status" value="1"/>
</dbReference>
<evidence type="ECO:0000256" key="4">
    <source>
        <dbReference type="ARBA" id="ARBA00022692"/>
    </source>
</evidence>
<keyword evidence="5 7" id="KW-1133">Transmembrane helix</keyword>
<feature type="transmembrane region" description="Helical" evidence="7">
    <location>
        <begin position="91"/>
        <end position="109"/>
    </location>
</feature>
<keyword evidence="6 7" id="KW-0472">Membrane</keyword>
<accession>A0A1V6QRC7</accession>